<dbReference type="Gene3D" id="3.40.630.30">
    <property type="match status" value="1"/>
</dbReference>
<gene>
    <name evidence="3" type="ORF">ABVT11_07555</name>
</gene>
<sequence>MIDTPRCRIRPAQPEDLAALEEAVSDPAFPADLPLARMHRAGELKAWLEKCCRHDGEPRLRSLTLLASPACIGQIGLFPEGRPGTYWLSYWLAPAVQGQGLASECIRALLDRHAQPGGCKRVVAAAAPGNARSLALLRRLGFLPADELPPRTVIPPDHPCLTLDLLPAAGPRQHGRAAKLSRPAQGHHRPGAL</sequence>
<dbReference type="PANTHER" id="PTHR43792">
    <property type="entry name" value="GNAT FAMILY, PUTATIVE (AFU_ORTHOLOGUE AFUA_3G00765)-RELATED-RELATED"/>
    <property type="match status" value="1"/>
</dbReference>
<evidence type="ECO:0000256" key="1">
    <source>
        <dbReference type="SAM" id="MobiDB-lite"/>
    </source>
</evidence>
<feature type="compositionally biased region" description="Basic residues" evidence="1">
    <location>
        <begin position="173"/>
        <end position="193"/>
    </location>
</feature>
<dbReference type="InterPro" id="IPR016181">
    <property type="entry name" value="Acyl_CoA_acyltransferase"/>
</dbReference>
<keyword evidence="4" id="KW-1185">Reference proteome</keyword>
<dbReference type="EMBL" id="JBEWLZ010000003">
    <property type="protein sequence ID" value="MET1489679.1"/>
    <property type="molecule type" value="Genomic_DNA"/>
</dbReference>
<name>A0ABV2CP52_9RHOO</name>
<feature type="domain" description="N-acetyltransferase" evidence="2">
    <location>
        <begin position="7"/>
        <end position="166"/>
    </location>
</feature>
<proteinExistence type="predicted"/>
<comment type="caution">
    <text evidence="3">The sequence shown here is derived from an EMBL/GenBank/DDBJ whole genome shotgun (WGS) entry which is preliminary data.</text>
</comment>
<dbReference type="Pfam" id="PF13302">
    <property type="entry name" value="Acetyltransf_3"/>
    <property type="match status" value="1"/>
</dbReference>
<organism evidence="3 4">
    <name type="scientific">Uliginosibacterium paludis</name>
    <dbReference type="NCBI Taxonomy" id="1615952"/>
    <lineage>
        <taxon>Bacteria</taxon>
        <taxon>Pseudomonadati</taxon>
        <taxon>Pseudomonadota</taxon>
        <taxon>Betaproteobacteria</taxon>
        <taxon>Rhodocyclales</taxon>
        <taxon>Zoogloeaceae</taxon>
        <taxon>Uliginosibacterium</taxon>
    </lineage>
</organism>
<protein>
    <submittedName>
        <fullName evidence="3">GNAT family N-acetyltransferase</fullName>
    </submittedName>
</protein>
<evidence type="ECO:0000259" key="2">
    <source>
        <dbReference type="PROSITE" id="PS51186"/>
    </source>
</evidence>
<evidence type="ECO:0000313" key="4">
    <source>
        <dbReference type="Proteomes" id="UP001548590"/>
    </source>
</evidence>
<accession>A0ABV2CP52</accession>
<dbReference type="PANTHER" id="PTHR43792:SF16">
    <property type="entry name" value="N-ACETYLTRANSFERASE DOMAIN-CONTAINING PROTEIN"/>
    <property type="match status" value="1"/>
</dbReference>
<evidence type="ECO:0000313" key="3">
    <source>
        <dbReference type="EMBL" id="MET1489679.1"/>
    </source>
</evidence>
<dbReference type="InterPro" id="IPR000182">
    <property type="entry name" value="GNAT_dom"/>
</dbReference>
<dbReference type="PROSITE" id="PS51186">
    <property type="entry name" value="GNAT"/>
    <property type="match status" value="1"/>
</dbReference>
<dbReference type="SUPFAM" id="SSF55729">
    <property type="entry name" value="Acyl-CoA N-acyltransferases (Nat)"/>
    <property type="match status" value="1"/>
</dbReference>
<dbReference type="RefSeq" id="WP_345925062.1">
    <property type="nucleotide sequence ID" value="NZ_JBDIVF010000002.1"/>
</dbReference>
<dbReference type="InterPro" id="IPR051531">
    <property type="entry name" value="N-acetyltransferase"/>
</dbReference>
<dbReference type="Proteomes" id="UP001548590">
    <property type="component" value="Unassembled WGS sequence"/>
</dbReference>
<feature type="region of interest" description="Disordered" evidence="1">
    <location>
        <begin position="172"/>
        <end position="193"/>
    </location>
</feature>
<reference evidence="3 4" key="1">
    <citation type="submission" date="2024-07" db="EMBL/GenBank/DDBJ databases">
        <title>Uliginosibacterium paludis KCTC:42655.</title>
        <authorList>
            <person name="Kim M.K."/>
        </authorList>
    </citation>
    <scope>NUCLEOTIDE SEQUENCE [LARGE SCALE GENOMIC DNA]</scope>
    <source>
        <strain evidence="3 4">KCTC 42655</strain>
    </source>
</reference>
<dbReference type="CDD" id="cd04301">
    <property type="entry name" value="NAT_SF"/>
    <property type="match status" value="1"/>
</dbReference>